<dbReference type="eggNOG" id="KOG1432">
    <property type="taxonomic scope" value="Eukaryota"/>
</dbReference>
<dbReference type="AlphaFoldDB" id="A7TQI3"/>
<dbReference type="STRING" id="436907.A7TQI3"/>
<dbReference type="SUPFAM" id="SSF56300">
    <property type="entry name" value="Metallo-dependent phosphatases"/>
    <property type="match status" value="1"/>
</dbReference>
<dbReference type="EMBL" id="DS480458">
    <property type="protein sequence ID" value="EDO15484.1"/>
    <property type="molecule type" value="Genomic_DNA"/>
</dbReference>
<protein>
    <recommendedName>
        <fullName evidence="1">Calcineurin-like phosphoesterase domain-containing protein</fullName>
    </recommendedName>
</protein>
<dbReference type="PANTHER" id="PTHR32440:SF0">
    <property type="entry name" value="PHOSPHATASE DCR2-RELATED"/>
    <property type="match status" value="1"/>
</dbReference>
<gene>
    <name evidence="2" type="ORF">Kpol_472p15</name>
</gene>
<proteinExistence type="predicted"/>
<name>A7TQI3_VANPO</name>
<dbReference type="RefSeq" id="XP_001643342.1">
    <property type="nucleotide sequence ID" value="XM_001643292.1"/>
</dbReference>
<dbReference type="GO" id="GO:1900102">
    <property type="term" value="P:negative regulation of endoplasmic reticulum unfolded protein response"/>
    <property type="evidence" value="ECO:0007669"/>
    <property type="project" value="EnsemblFungi"/>
</dbReference>
<dbReference type="InParanoid" id="A7TQI3"/>
<dbReference type="OrthoDB" id="783096at2759"/>
<dbReference type="PANTHER" id="PTHR32440">
    <property type="entry name" value="PHOSPHATASE DCR2-RELATED-RELATED"/>
    <property type="match status" value="1"/>
</dbReference>
<dbReference type="KEGG" id="vpo:Kpol_472p15"/>
<reference evidence="2 3" key="1">
    <citation type="journal article" date="2007" name="Proc. Natl. Acad. Sci. U.S.A.">
        <title>Independent sorting-out of thousands of duplicated gene pairs in two yeast species descended from a whole-genome duplication.</title>
        <authorList>
            <person name="Scannell D.R."/>
            <person name="Frank A.C."/>
            <person name="Conant G.C."/>
            <person name="Byrne K.P."/>
            <person name="Woolfit M."/>
            <person name="Wolfe K.H."/>
        </authorList>
    </citation>
    <scope>NUCLEOTIDE SEQUENCE [LARGE SCALE GENOMIC DNA]</scope>
    <source>
        <strain evidence="3">ATCC 22028 / DSM 70294 / BCRC 21397 / CBS 2163 / NBRC 10782 / NRRL Y-8283 / UCD 57-17</strain>
    </source>
</reference>
<dbReference type="Pfam" id="PF00149">
    <property type="entry name" value="Metallophos"/>
    <property type="match status" value="1"/>
</dbReference>
<dbReference type="Gene3D" id="3.60.21.10">
    <property type="match status" value="1"/>
</dbReference>
<dbReference type="InterPro" id="IPR004843">
    <property type="entry name" value="Calcineurin-like_PHP"/>
</dbReference>
<evidence type="ECO:0000313" key="3">
    <source>
        <dbReference type="Proteomes" id="UP000000267"/>
    </source>
</evidence>
<keyword evidence="3" id="KW-1185">Reference proteome</keyword>
<evidence type="ECO:0000259" key="1">
    <source>
        <dbReference type="Pfam" id="PF00149"/>
    </source>
</evidence>
<dbReference type="HOGENOM" id="CLU_019692_4_2_1"/>
<sequence>MGFINKKYLRLVLYSILLVTFLGSFKYVKRVTHNETENINNGDQVIVDVGILQCVHMFSMEICPRILHSTGHSKGTTRKIVRKDLKAKTGSIRLANYIYYDHISKNLAKKDFITGITSDNSDRKQKYDKLAKNIFVTRNGKRDSTIKGIDVLFNVEVDPRLKWNIIDDISLPGNSKWTKLSVYKPNSSKEVLPEIQLGVKGRTNKFKILQLADLHYSTLDGECRDEYPKTEDCNADFKTRTFIESILNLDRPDLVVFTGDQIMGSQCSLDATSALFKVVNPIIRRKIPWTMVWGNHDDEGSLSRVQLSNLAMSLPYSMFRYNPNFDTSDNTFGTGNYIHKIRASDGSPLASLIFLDSHKKATTKTGKVKLGYDWIKESQLNYVKENYGTETPLNMAFFHIPLPEFLNTKSDEGVKNVIVGLFKEGVTAPRYNSGALDVLKSLKVQVVGVGHDHCNDYCLLEKSKKYGTWLCFGGAAGEGGYGGYGGTERRVRLYEINGKDLSIKTWKRLNSKPKEKFEEQLLVQNGVSL</sequence>
<evidence type="ECO:0000313" key="2">
    <source>
        <dbReference type="EMBL" id="EDO15484.1"/>
    </source>
</evidence>
<feature type="domain" description="Calcineurin-like phosphoesterase" evidence="1">
    <location>
        <begin position="206"/>
        <end position="454"/>
    </location>
</feature>
<dbReference type="GO" id="GO:0005737">
    <property type="term" value="C:cytoplasm"/>
    <property type="evidence" value="ECO:0007669"/>
    <property type="project" value="TreeGrafter"/>
</dbReference>
<accession>A7TQI3</accession>
<dbReference type="GO" id="GO:0007089">
    <property type="term" value="P:traversing start control point of mitotic cell cycle"/>
    <property type="evidence" value="ECO:0007669"/>
    <property type="project" value="EnsemblFungi"/>
</dbReference>
<dbReference type="OMA" id="NIGYHEC"/>
<dbReference type="InterPro" id="IPR029052">
    <property type="entry name" value="Metallo-depent_PP-like"/>
</dbReference>
<dbReference type="PhylomeDB" id="A7TQI3"/>
<dbReference type="Proteomes" id="UP000000267">
    <property type="component" value="Unassembled WGS sequence"/>
</dbReference>
<dbReference type="GeneID" id="5543553"/>
<dbReference type="GO" id="GO:0004721">
    <property type="term" value="F:phosphoprotein phosphatase activity"/>
    <property type="evidence" value="ECO:0007669"/>
    <property type="project" value="EnsemblFungi"/>
</dbReference>
<dbReference type="CDD" id="cd07383">
    <property type="entry name" value="MPP_Dcr2"/>
    <property type="match status" value="1"/>
</dbReference>
<organism evidence="3">
    <name type="scientific">Vanderwaltozyma polyspora (strain ATCC 22028 / DSM 70294 / BCRC 21397 / CBS 2163 / NBRC 10782 / NRRL Y-8283 / UCD 57-17)</name>
    <name type="common">Kluyveromyces polysporus</name>
    <dbReference type="NCBI Taxonomy" id="436907"/>
    <lineage>
        <taxon>Eukaryota</taxon>
        <taxon>Fungi</taxon>
        <taxon>Dikarya</taxon>
        <taxon>Ascomycota</taxon>
        <taxon>Saccharomycotina</taxon>
        <taxon>Saccharomycetes</taxon>
        <taxon>Saccharomycetales</taxon>
        <taxon>Saccharomycetaceae</taxon>
        <taxon>Vanderwaltozyma</taxon>
    </lineage>
</organism>
<dbReference type="FunCoup" id="A7TQI3">
    <property type="interactions" value="73"/>
</dbReference>